<dbReference type="InterPro" id="IPR056828">
    <property type="entry name" value="Beta-prop_TEP1_C"/>
</dbReference>
<dbReference type="Pfam" id="PF00400">
    <property type="entry name" value="WD40"/>
    <property type="match status" value="1"/>
</dbReference>
<dbReference type="VEuPathDB" id="MicrosporidiaDB:M153_185400002"/>
<reference evidence="2 3" key="1">
    <citation type="submission" date="2015-07" db="EMBL/GenBank/DDBJ databases">
        <title>The genome of Pseudoloma neurophilia, a relevant intracellular parasite of the zebrafish.</title>
        <authorList>
            <person name="Ndikumana S."/>
            <person name="Pelin A."/>
            <person name="Sanders J."/>
            <person name="Corradi N."/>
        </authorList>
    </citation>
    <scope>NUCLEOTIDE SEQUENCE [LARGE SCALE GENOMIC DNA]</scope>
    <source>
        <strain evidence="2 3">MK1</strain>
    </source>
</reference>
<dbReference type="OrthoDB" id="544788at2759"/>
<feature type="non-terminal residue" evidence="2">
    <location>
        <position position="1"/>
    </location>
</feature>
<proteinExistence type="predicted"/>
<dbReference type="InterPro" id="IPR036322">
    <property type="entry name" value="WD40_repeat_dom_sf"/>
</dbReference>
<keyword evidence="3" id="KW-1185">Reference proteome</keyword>
<evidence type="ECO:0000313" key="3">
    <source>
        <dbReference type="Proteomes" id="UP000051530"/>
    </source>
</evidence>
<dbReference type="InterPro" id="IPR001680">
    <property type="entry name" value="WD40_rpt"/>
</dbReference>
<dbReference type="InterPro" id="IPR053299">
    <property type="entry name" value="ASTRA_WD_repeat"/>
</dbReference>
<sequence length="191" mass="21728">EGSNEKYKCVYSYAHKEIIMGLHVSSDKLYSYSKDGTIKIYQGTTFIDEIIVSSQINTLKVFNDDIFIGCEDGSVYKNKILITRLKNVISSLDVSKNGLFLVFGSFSKKVSIFTTDGKFVSDYIHYDSVYKVKIIGQTIYSASKDKTIKIYSLKNKKIVSDLFCKDEIYNFTLSGDRVIAACKDSKVYFFE</sequence>
<evidence type="ECO:0000313" key="2">
    <source>
        <dbReference type="EMBL" id="KRH91921.1"/>
    </source>
</evidence>
<protein>
    <submittedName>
        <fullName evidence="2">Notchless-like WD40 repeat-containing protein</fullName>
    </submittedName>
</protein>
<organism evidence="2 3">
    <name type="scientific">Pseudoloma neurophilia</name>
    <dbReference type="NCBI Taxonomy" id="146866"/>
    <lineage>
        <taxon>Eukaryota</taxon>
        <taxon>Fungi</taxon>
        <taxon>Fungi incertae sedis</taxon>
        <taxon>Microsporidia</taxon>
        <taxon>Pseudoloma</taxon>
    </lineage>
</organism>
<dbReference type="SUPFAM" id="SSF50978">
    <property type="entry name" value="WD40 repeat-like"/>
    <property type="match status" value="1"/>
</dbReference>
<dbReference type="Proteomes" id="UP000051530">
    <property type="component" value="Unassembled WGS sequence"/>
</dbReference>
<dbReference type="Gene3D" id="2.130.10.10">
    <property type="entry name" value="YVTN repeat-like/Quinoprotein amine dehydrogenase"/>
    <property type="match status" value="1"/>
</dbReference>
<comment type="caution">
    <text evidence="2">The sequence shown here is derived from an EMBL/GenBank/DDBJ whole genome shotgun (WGS) entry which is preliminary data.</text>
</comment>
<feature type="domain" description="TEP-1 C-terminal beta-propeller" evidence="1">
    <location>
        <begin position="125"/>
        <end position="190"/>
    </location>
</feature>
<gene>
    <name evidence="2" type="ORF">M153_185400002</name>
</gene>
<dbReference type="SMART" id="SM00320">
    <property type="entry name" value="WD40"/>
    <property type="match status" value="4"/>
</dbReference>
<dbReference type="InterPro" id="IPR015943">
    <property type="entry name" value="WD40/YVTN_repeat-like_dom_sf"/>
</dbReference>
<name>A0A0R0LZ03_9MICR</name>
<evidence type="ECO:0000259" key="1">
    <source>
        <dbReference type="Pfam" id="PF25048"/>
    </source>
</evidence>
<accession>A0A0R0LZ03</accession>
<dbReference type="Pfam" id="PF25048">
    <property type="entry name" value="Beta-prop_TEP1_C"/>
    <property type="match status" value="1"/>
</dbReference>
<dbReference type="EMBL" id="LGUB01001392">
    <property type="protein sequence ID" value="KRH91921.1"/>
    <property type="molecule type" value="Genomic_DNA"/>
</dbReference>
<dbReference type="PANTHER" id="PTHR44156">
    <property type="entry name" value="SUPERNUMERARY LIMBS, ISOFORM B-RELATED"/>
    <property type="match status" value="1"/>
</dbReference>
<dbReference type="AlphaFoldDB" id="A0A0R0LZ03"/>